<feature type="region of interest" description="Disordered" evidence="2">
    <location>
        <begin position="607"/>
        <end position="634"/>
    </location>
</feature>
<organism evidence="4 5">
    <name type="scientific">Phaedon cochleariae</name>
    <name type="common">Mustard beetle</name>
    <dbReference type="NCBI Taxonomy" id="80249"/>
    <lineage>
        <taxon>Eukaryota</taxon>
        <taxon>Metazoa</taxon>
        <taxon>Ecdysozoa</taxon>
        <taxon>Arthropoda</taxon>
        <taxon>Hexapoda</taxon>
        <taxon>Insecta</taxon>
        <taxon>Pterygota</taxon>
        <taxon>Neoptera</taxon>
        <taxon>Endopterygota</taxon>
        <taxon>Coleoptera</taxon>
        <taxon>Polyphaga</taxon>
        <taxon>Cucujiformia</taxon>
        <taxon>Chrysomeloidea</taxon>
        <taxon>Chrysomelidae</taxon>
        <taxon>Chrysomelinae</taxon>
        <taxon>Chrysomelini</taxon>
        <taxon>Phaedon</taxon>
    </lineage>
</organism>
<evidence type="ECO:0000256" key="2">
    <source>
        <dbReference type="SAM" id="MobiDB-lite"/>
    </source>
</evidence>
<feature type="compositionally biased region" description="Polar residues" evidence="2">
    <location>
        <begin position="1011"/>
        <end position="1031"/>
    </location>
</feature>
<feature type="region of interest" description="Disordered" evidence="2">
    <location>
        <begin position="529"/>
        <end position="549"/>
    </location>
</feature>
<dbReference type="OrthoDB" id="10038475at2759"/>
<dbReference type="AlphaFoldDB" id="A0A9P0GU71"/>
<dbReference type="PANTHER" id="PTHR14324:SF3">
    <property type="entry name" value="CONDENSIN-2 COMPLEX SUBUNIT H2"/>
    <property type="match status" value="1"/>
</dbReference>
<keyword evidence="1" id="KW-0175">Coiled coil</keyword>
<name>A0A9P0GU71_PHACE</name>
<feature type="compositionally biased region" description="Acidic residues" evidence="2">
    <location>
        <begin position="669"/>
        <end position="684"/>
    </location>
</feature>
<dbReference type="GO" id="GO:0005634">
    <property type="term" value="C:nucleus"/>
    <property type="evidence" value="ECO:0007669"/>
    <property type="project" value="TreeGrafter"/>
</dbReference>
<dbReference type="PANTHER" id="PTHR14324">
    <property type="entry name" value="CONDENSIN-2 COMPLEX SUBUNIT H2"/>
    <property type="match status" value="1"/>
</dbReference>
<reference evidence="4" key="2">
    <citation type="submission" date="2022-10" db="EMBL/GenBank/DDBJ databases">
        <authorList>
            <consortium name="ENA_rothamsted_submissions"/>
            <consortium name="culmorum"/>
            <person name="King R."/>
        </authorList>
    </citation>
    <scope>NUCLEOTIDE SEQUENCE</scope>
</reference>
<evidence type="ECO:0000256" key="1">
    <source>
        <dbReference type="SAM" id="Coils"/>
    </source>
</evidence>
<protein>
    <recommendedName>
        <fullName evidence="3">Condensin-2 complex subunit H2 C-terminal domain-containing protein</fullName>
    </recommendedName>
</protein>
<feature type="compositionally biased region" description="Basic residues" evidence="2">
    <location>
        <begin position="992"/>
        <end position="1010"/>
    </location>
</feature>
<dbReference type="GO" id="GO:0003682">
    <property type="term" value="F:chromatin binding"/>
    <property type="evidence" value="ECO:0007669"/>
    <property type="project" value="TreeGrafter"/>
</dbReference>
<sequence>MDMEEEECDYSTPIGQIIKQMNALSKKPKLDKELGLALDLFHDKISKQQVYLKNGIFNINFAEAALFLQSCADLYGKKIDLLWDQLLEFHTRLIEYDCEHEKEKGKKMNTEVIQQLEERRNRYKRKKKFKLVLSCDDNIDGFIFDKPLPSIGNTFESDDEVYKKWKKLEWQSAKITSIPNAVYKQQLTMYRMKNYYIMKHQNYDVFDIEDGEFNIKYGRIPGWHFIQHLFEYNEKGLLPDKNNLIATLRLGSYLRLAFMRDNKIPMNAKYPLYRDQYLAYKKKYFEEEAQKWQNMPLDTMEDLHKQLQFLAQKEREALRHNNPHSNNPSPVPNQISSGIIHCCDDGTENDKSRDHNDLEKLIDESDHDSLFELSFNCDDPLRSDLCIRLERLSTDIINNKLRNDSGCFERVSDSGDDLSSHAYFTGDGNNNEIQIDSTENSGANKSAENGEGAILGNCEICPEKNDNLVDLPASVDSLVTQPTIIDSESSKENTALNVEPCLENALSDHIESSKENTGRHVEPCLENAMSDHDKENVDPNSADVDNSDTRSVISDHSYCMTPLPNRKVLEENNNGLRKRNAKKDIMSPFVSSLTMVIPRAVRTKIPKENILKESKAKGQENDPSPSKRRKMSQKQLEKLVDKMVVLPTVKENKFEHFFSKNYQPQLGEGEIEEMEYESESDAEDNFVAPLPVDPLPPSSPQTSIPPITTPHKDDNVSVFSDHNYSHPAEEHPQLSNDADAQSVFSDHNYSQLPDPEQEPEPADDSGFCDGTLGRSVNESDVLDSAIEDIGGGGDERNVGEVAEAAGNSTLDPREEEYQRLLKALKDSRRTMDEAIEATPEELKSEQHRLEQERRESRARVDQWKDTINPILRNLNENDFDIHDYGSSIMEGMEVNQSKPFASIVDGKSSAEVVRYFIASLQLANTHNIEICGAKKGELSNDSLNVKLLKHDRYHEHLTEYQAPSEETFRDRLKRVRTMREEEDNDVDEPETKKHRLSEKSKRSRQSRSHAKTSNTTMNLQKSFDSSSQRNDSTMDELFLSRIEPQTKETESIQVPTTPKGVMKSSGPNPLKGKSIIKTVVPRFNEPFEDYTASSTSRQVHWPETSDFSCDSDFSATEESFMACLMSEQQQNPHIISTPKVTFD</sequence>
<dbReference type="Pfam" id="PF16858">
    <property type="entry name" value="CNDH2_C"/>
    <property type="match status" value="1"/>
</dbReference>
<feature type="region of interest" description="Disordered" evidence="2">
    <location>
        <begin position="1046"/>
        <end position="1073"/>
    </location>
</feature>
<feature type="coiled-coil region" evidence="1">
    <location>
        <begin position="106"/>
        <end position="133"/>
    </location>
</feature>
<evidence type="ECO:0000313" key="4">
    <source>
        <dbReference type="EMBL" id="CAH1173719.1"/>
    </source>
</evidence>
<evidence type="ECO:0000259" key="3">
    <source>
        <dbReference type="Pfam" id="PF16858"/>
    </source>
</evidence>
<keyword evidence="5" id="KW-1185">Reference proteome</keyword>
<accession>A0A9P0GU71</accession>
<feature type="compositionally biased region" description="Basic and acidic residues" evidence="2">
    <location>
        <begin position="723"/>
        <end position="732"/>
    </location>
</feature>
<feature type="domain" description="Condensin-2 complex subunit H2 C-terminal" evidence="3">
    <location>
        <begin position="846"/>
        <end position="957"/>
    </location>
</feature>
<dbReference type="InterPro" id="IPR031739">
    <property type="entry name" value="Ncaph2"/>
</dbReference>
<evidence type="ECO:0000313" key="5">
    <source>
        <dbReference type="Proteomes" id="UP001153737"/>
    </source>
</evidence>
<proteinExistence type="predicted"/>
<dbReference type="GO" id="GO:0000796">
    <property type="term" value="C:condensin complex"/>
    <property type="evidence" value="ECO:0007669"/>
    <property type="project" value="TreeGrafter"/>
</dbReference>
<dbReference type="GO" id="GO:0010032">
    <property type="term" value="P:meiotic chromosome condensation"/>
    <property type="evidence" value="ECO:0007669"/>
    <property type="project" value="TreeGrafter"/>
</dbReference>
<feature type="region of interest" description="Disordered" evidence="2">
    <location>
        <begin position="666"/>
        <end position="798"/>
    </location>
</feature>
<dbReference type="InterPro" id="IPR031737">
    <property type="entry name" value="CNDH2_C"/>
</dbReference>
<dbReference type="EMBL" id="OU896712">
    <property type="protein sequence ID" value="CAH1173719.1"/>
    <property type="molecule type" value="Genomic_DNA"/>
</dbReference>
<dbReference type="GO" id="GO:0051306">
    <property type="term" value="P:mitotic sister chromatid separation"/>
    <property type="evidence" value="ECO:0007669"/>
    <property type="project" value="TreeGrafter"/>
</dbReference>
<feature type="coiled-coil region" evidence="1">
    <location>
        <begin position="817"/>
        <end position="866"/>
    </location>
</feature>
<reference evidence="4" key="1">
    <citation type="submission" date="2022-01" db="EMBL/GenBank/DDBJ databases">
        <authorList>
            <person name="King R."/>
        </authorList>
    </citation>
    <scope>NUCLEOTIDE SEQUENCE</scope>
</reference>
<feature type="compositionally biased region" description="Basic and acidic residues" evidence="2">
    <location>
        <begin position="607"/>
        <end position="620"/>
    </location>
</feature>
<feature type="region of interest" description="Disordered" evidence="2">
    <location>
        <begin position="978"/>
        <end position="1032"/>
    </location>
</feature>
<gene>
    <name evidence="4" type="ORF">PHAECO_LOCUS10107</name>
</gene>
<feature type="compositionally biased region" description="Polar residues" evidence="2">
    <location>
        <begin position="733"/>
        <end position="751"/>
    </location>
</feature>
<dbReference type="Proteomes" id="UP001153737">
    <property type="component" value="Chromosome 6"/>
</dbReference>